<dbReference type="PANTHER" id="PTHR14344">
    <property type="entry name" value="WD REPEAT PROTEIN"/>
    <property type="match status" value="1"/>
</dbReference>
<organism evidence="8 9">
    <name type="scientific">Symbiodinium microadriaticum</name>
    <name type="common">Dinoflagellate</name>
    <name type="synonym">Zooxanthella microadriatica</name>
    <dbReference type="NCBI Taxonomy" id="2951"/>
    <lineage>
        <taxon>Eukaryota</taxon>
        <taxon>Sar</taxon>
        <taxon>Alveolata</taxon>
        <taxon>Dinophyceae</taxon>
        <taxon>Suessiales</taxon>
        <taxon>Symbiodiniaceae</taxon>
        <taxon>Symbiodinium</taxon>
    </lineage>
</organism>
<dbReference type="InterPro" id="IPR036322">
    <property type="entry name" value="WD40_repeat_dom_sf"/>
</dbReference>
<sequence length="1361" mass="146824">MLRASSCREASLACCFTAEKRVYLAVKARQAVGNDRSGLSRMTEFAIQSHGYVGQNPSLREGPVGASCCVSVESGAHRAQVLLVAVGADLHALASPTGPSPAASQLLDTGISCRFLLGTSHVHGLCPTEPGTEPRRLAAFGPHALRLCEVSISPEAGHAIALKPSSEILRLPDWPLDVTWLPPGHGHLGDLLVAYGRVFLEIWRLGEDGPRRQARLAGPSEVSFLYSASLQALPLAVEAGSVLCAGGTFDGFVVLWTVRPDEAKLEAPLQLSGHEGAIFRTRLFLDATVLLTASDDRTVRLWVEERSPLLHGSVGQLQAKLSLSGSPFRGWRCGAICRGHGCRVWDALLCPIGTLSFGIVSASEDSIVRVFSLEGTLLRELQGHQTRGVRCLEVVVEPLTWASANFTQADLAVISGGEDGAVKLWPLCDVGVSRRDDTAESKGASSRVWHVPQAEETMQSYMLQVVSSTNDWIREVALLSHIEALVATNFGRIYRLLLHVEDDEKVTGTLLFEEPGLCFTCMGLGASTHVWAGCADGRALTLGVHDSRRRWIEAFRQCRVSAAFAARAGHGLLADHAGSVQLWLDDASESAPSRLAEVKLVSSKKGDKNQRLLCAELLADSDPAWLLGDEHGNLHLVDLRGQSHRAVHEGKVLCLKLLSQKDREFLSAGADGTVVHHRIESEVWTQLSSHRPGCGLRHLAHLSTIPRSGMSDVSIPPLLIGAFQSADFVLWDAVAGLEIWRRRCGGAKRPNDLLADGASYTFVFSSASKSLEIHSTFSPAGAEPVAASSAAEVAMAPKGLRQPLHGREIHSACWLHPPSEERPGLLATASEDTSLRLLRFRPSSPERGAALLPEPANVRFPGSVRALAASELLVKGQATKLLLSGGAKGVLRAHLLEEVSSLRCVWSTSLAQDAVAGSSIVEEEDGGAGLRLEERVMALSCINLEASVLACAASSSGILRTWHLKWGAGTSLEADFLQRQRAANTTALCAECFLEQGFAGVVLGSADGKLAACSLTVPGLRREPRDTEPLLQTQLHDAGLNDLALQVLPSEGSEVRLLVLSAGDDHRVALCRLDFALSSEPSCTLQMTRRVDCAHTSAVRAVGWTGPFALSLGLDRRLRVWQADRASCELTERRAQVVSCSEPEALAVSSGLLALAGRGVEVCSLVDVCPVDIHKASSERQPRAVLPSIAVDSTKKTIQSRLHGNDQEPFCRDRGPNPDLFAEQKVRADALLDPWENKLTPMDEEIMEMPVPTPVFWTTVRPKEASPWDIGRMVGHRFKKGGKRMVSSFERSCGVDMTRQEVDIKGKNAGFNGDRDFEDSSASLQSRFRQFQNHDEAAGGAQPFEYYRAAHQLSEIVAEDA</sequence>
<dbReference type="SUPFAM" id="SSF50978">
    <property type="entry name" value="WD40 repeat-like"/>
    <property type="match status" value="2"/>
</dbReference>
<dbReference type="InterPro" id="IPR051973">
    <property type="entry name" value="tRNA_Anticodon_Mtase-Reg"/>
</dbReference>
<dbReference type="SMART" id="SM00320">
    <property type="entry name" value="WD40"/>
    <property type="match status" value="6"/>
</dbReference>
<gene>
    <name evidence="8" type="primary">Wdr6</name>
    <name evidence="8" type="ORF">AK812_SmicGene22795</name>
</gene>
<dbReference type="Gene3D" id="2.130.10.10">
    <property type="entry name" value="YVTN repeat-like/Quinoprotein amine dehydrogenase"/>
    <property type="match status" value="3"/>
</dbReference>
<feature type="repeat" description="WD" evidence="7">
    <location>
        <begin position="271"/>
        <end position="302"/>
    </location>
</feature>
<keyword evidence="2" id="KW-0963">Cytoplasm</keyword>
<evidence type="ECO:0000256" key="2">
    <source>
        <dbReference type="ARBA" id="ARBA00022490"/>
    </source>
</evidence>
<evidence type="ECO:0000256" key="4">
    <source>
        <dbReference type="ARBA" id="ARBA00022694"/>
    </source>
</evidence>
<dbReference type="InterPro" id="IPR001680">
    <property type="entry name" value="WD40_rpt"/>
</dbReference>
<accession>A0A1Q9DIW3</accession>
<keyword evidence="4" id="KW-0819">tRNA processing</keyword>
<comment type="caution">
    <text evidence="8">The sequence shown here is derived from an EMBL/GenBank/DDBJ whole genome shotgun (WGS) entry which is preliminary data.</text>
</comment>
<dbReference type="GO" id="GO:0005737">
    <property type="term" value="C:cytoplasm"/>
    <property type="evidence" value="ECO:0007669"/>
    <property type="project" value="UniProtKB-SubCell"/>
</dbReference>
<evidence type="ECO:0000256" key="7">
    <source>
        <dbReference type="PROSITE-ProRule" id="PRU00221"/>
    </source>
</evidence>
<evidence type="ECO:0000256" key="1">
    <source>
        <dbReference type="ARBA" id="ARBA00004496"/>
    </source>
</evidence>
<comment type="similarity">
    <text evidence="6">Belongs to the WD repeat WDR6 family.</text>
</comment>
<name>A0A1Q9DIW3_SYMMI</name>
<keyword evidence="5" id="KW-0677">Repeat</keyword>
<dbReference type="PANTHER" id="PTHR14344:SF3">
    <property type="entry name" value="WD REPEAT-CONTAINING PROTEIN 6"/>
    <property type="match status" value="1"/>
</dbReference>
<protein>
    <submittedName>
        <fullName evidence="8">WD repeat-containing protein 6</fullName>
    </submittedName>
</protein>
<dbReference type="GO" id="GO:0030488">
    <property type="term" value="P:tRNA methylation"/>
    <property type="evidence" value="ECO:0007669"/>
    <property type="project" value="TreeGrafter"/>
</dbReference>
<keyword evidence="9" id="KW-1185">Reference proteome</keyword>
<evidence type="ECO:0000256" key="6">
    <source>
        <dbReference type="ARBA" id="ARBA00038255"/>
    </source>
</evidence>
<proteinExistence type="inferred from homology"/>
<evidence type="ECO:0000256" key="3">
    <source>
        <dbReference type="ARBA" id="ARBA00022574"/>
    </source>
</evidence>
<comment type="subcellular location">
    <subcellularLocation>
        <location evidence="1">Cytoplasm</location>
    </subcellularLocation>
</comment>
<dbReference type="OrthoDB" id="5594999at2759"/>
<dbReference type="EMBL" id="LSRX01000516">
    <property type="protein sequence ID" value="OLP95099.1"/>
    <property type="molecule type" value="Genomic_DNA"/>
</dbReference>
<dbReference type="OMA" id="WTGWGHT"/>
<dbReference type="InterPro" id="IPR015943">
    <property type="entry name" value="WD40/YVTN_repeat-like_dom_sf"/>
</dbReference>
<evidence type="ECO:0000313" key="9">
    <source>
        <dbReference type="Proteomes" id="UP000186817"/>
    </source>
</evidence>
<evidence type="ECO:0000313" key="8">
    <source>
        <dbReference type="EMBL" id="OLP95099.1"/>
    </source>
</evidence>
<reference evidence="8 9" key="1">
    <citation type="submission" date="2016-02" db="EMBL/GenBank/DDBJ databases">
        <title>Genome analysis of coral dinoflagellate symbionts highlights evolutionary adaptations to a symbiotic lifestyle.</title>
        <authorList>
            <person name="Aranda M."/>
            <person name="Li Y."/>
            <person name="Liew Y.J."/>
            <person name="Baumgarten S."/>
            <person name="Simakov O."/>
            <person name="Wilson M."/>
            <person name="Piel J."/>
            <person name="Ashoor H."/>
            <person name="Bougouffa S."/>
            <person name="Bajic V.B."/>
            <person name="Ryu T."/>
            <person name="Ravasi T."/>
            <person name="Bayer T."/>
            <person name="Micklem G."/>
            <person name="Kim H."/>
            <person name="Bhak J."/>
            <person name="Lajeunesse T.C."/>
            <person name="Voolstra C.R."/>
        </authorList>
    </citation>
    <scope>NUCLEOTIDE SEQUENCE [LARGE SCALE GENOMIC DNA]</scope>
    <source>
        <strain evidence="8 9">CCMP2467</strain>
    </source>
</reference>
<dbReference type="Proteomes" id="UP000186817">
    <property type="component" value="Unassembled WGS sequence"/>
</dbReference>
<keyword evidence="3 7" id="KW-0853">WD repeat</keyword>
<dbReference type="Pfam" id="PF00400">
    <property type="entry name" value="WD40"/>
    <property type="match status" value="2"/>
</dbReference>
<dbReference type="PROSITE" id="PS50082">
    <property type="entry name" value="WD_REPEATS_2"/>
    <property type="match status" value="1"/>
</dbReference>
<dbReference type="PROSITE" id="PS50294">
    <property type="entry name" value="WD_REPEATS_REGION"/>
    <property type="match status" value="1"/>
</dbReference>
<evidence type="ECO:0000256" key="5">
    <source>
        <dbReference type="ARBA" id="ARBA00022737"/>
    </source>
</evidence>